<feature type="compositionally biased region" description="Low complexity" evidence="1">
    <location>
        <begin position="399"/>
        <end position="420"/>
    </location>
</feature>
<keyword evidence="3" id="KW-1185">Reference proteome</keyword>
<name>A0A9R1W9R3_LACSA</name>
<sequence>MADYSSVHDTSVRQPLLTIKPQQNLIIDLTPFVYEPYMLYVVACLKYSPLVDALTKVEIVPMSLLSHVYSTAFYDKANERIHFELHDEKMGYTETLTTVTKFKKSCLPPQWNGLFTLLFKGLSERSAGSDGASKAFMTVLYGLYSGLNLDYGAIIWQQLIQSLLSSSKHSKISFGHLWTLITKWAMDRNRVPIMADSLLSSIATFHTMKITVTDPTKFSYIGSIPEAMLGCISAASNVLQKYSKRKVVDPRELTPAMLRSIEEADKPTKRGKKPESQKEGLVTKPSTGQTPKKRKTDKAAPSQPQPKKQKKPARRLILQSSSESDSEYNPPNQKKALSSDSENESSDEEASGRGDTPPRSPTPEISVRTLPPSPPPVTIPASIPPISQTTTSQPFTSKPISIPIFTDTTSTTTTKPTFTIPNPPTTEPPTTSRPLSPTPSTETTPILGSEDLEFDSTYFSPYRFQSEDDDDEPITKRHLKAVNDKLDQLLSSPSSEAYSDAALKALFSSVVAEHSASLSVAAKAIEASTSQCQQASRAVDASTQECKEATANVTARNSRYCYIYDFGCFKRGLGELELRLAE</sequence>
<feature type="compositionally biased region" description="Low complexity" evidence="1">
    <location>
        <begin position="428"/>
        <end position="446"/>
    </location>
</feature>
<evidence type="ECO:0000313" key="2">
    <source>
        <dbReference type="EMBL" id="KAJ0218696.1"/>
    </source>
</evidence>
<evidence type="ECO:0000313" key="3">
    <source>
        <dbReference type="Proteomes" id="UP000235145"/>
    </source>
</evidence>
<dbReference type="Proteomes" id="UP000235145">
    <property type="component" value="Unassembled WGS sequence"/>
</dbReference>
<dbReference type="EMBL" id="NBSK02000003">
    <property type="protein sequence ID" value="KAJ0218696.1"/>
    <property type="molecule type" value="Genomic_DNA"/>
</dbReference>
<organism evidence="2 3">
    <name type="scientific">Lactuca sativa</name>
    <name type="common">Garden lettuce</name>
    <dbReference type="NCBI Taxonomy" id="4236"/>
    <lineage>
        <taxon>Eukaryota</taxon>
        <taxon>Viridiplantae</taxon>
        <taxon>Streptophyta</taxon>
        <taxon>Embryophyta</taxon>
        <taxon>Tracheophyta</taxon>
        <taxon>Spermatophyta</taxon>
        <taxon>Magnoliopsida</taxon>
        <taxon>eudicotyledons</taxon>
        <taxon>Gunneridae</taxon>
        <taxon>Pentapetalae</taxon>
        <taxon>asterids</taxon>
        <taxon>campanulids</taxon>
        <taxon>Asterales</taxon>
        <taxon>Asteraceae</taxon>
        <taxon>Cichorioideae</taxon>
        <taxon>Cichorieae</taxon>
        <taxon>Lactucinae</taxon>
        <taxon>Lactuca</taxon>
    </lineage>
</organism>
<dbReference type="AlphaFoldDB" id="A0A9R1W9R3"/>
<protein>
    <submittedName>
        <fullName evidence="2">Uncharacterized protein</fullName>
    </submittedName>
</protein>
<feature type="compositionally biased region" description="Polar residues" evidence="1">
    <location>
        <begin position="388"/>
        <end position="398"/>
    </location>
</feature>
<comment type="caution">
    <text evidence="2">The sequence shown here is derived from an EMBL/GenBank/DDBJ whole genome shotgun (WGS) entry which is preliminary data.</text>
</comment>
<proteinExistence type="predicted"/>
<reference evidence="2 3" key="1">
    <citation type="journal article" date="2017" name="Nat. Commun.">
        <title>Genome assembly with in vitro proximity ligation data and whole-genome triplication in lettuce.</title>
        <authorList>
            <person name="Reyes-Chin-Wo S."/>
            <person name="Wang Z."/>
            <person name="Yang X."/>
            <person name="Kozik A."/>
            <person name="Arikit S."/>
            <person name="Song C."/>
            <person name="Xia L."/>
            <person name="Froenicke L."/>
            <person name="Lavelle D.O."/>
            <person name="Truco M.J."/>
            <person name="Xia R."/>
            <person name="Zhu S."/>
            <person name="Xu C."/>
            <person name="Xu H."/>
            <person name="Xu X."/>
            <person name="Cox K."/>
            <person name="Korf I."/>
            <person name="Meyers B.C."/>
            <person name="Michelmore R.W."/>
        </authorList>
    </citation>
    <scope>NUCLEOTIDE SEQUENCE [LARGE SCALE GENOMIC DNA]</scope>
    <source>
        <strain evidence="3">cv. Salinas</strain>
        <tissue evidence="2">Seedlings</tissue>
    </source>
</reference>
<feature type="compositionally biased region" description="Basic and acidic residues" evidence="1">
    <location>
        <begin position="260"/>
        <end position="278"/>
    </location>
</feature>
<evidence type="ECO:0000256" key="1">
    <source>
        <dbReference type="SAM" id="MobiDB-lite"/>
    </source>
</evidence>
<gene>
    <name evidence="2" type="ORF">LSAT_V11C300141820</name>
</gene>
<feature type="region of interest" description="Disordered" evidence="1">
    <location>
        <begin position="258"/>
        <end position="451"/>
    </location>
</feature>
<feature type="compositionally biased region" description="Polar residues" evidence="1">
    <location>
        <begin position="318"/>
        <end position="336"/>
    </location>
</feature>
<accession>A0A9R1W9R3</accession>